<feature type="compositionally biased region" description="Low complexity" evidence="1">
    <location>
        <begin position="48"/>
        <end position="63"/>
    </location>
</feature>
<proteinExistence type="predicted"/>
<evidence type="ECO:0000256" key="1">
    <source>
        <dbReference type="SAM" id="MobiDB-lite"/>
    </source>
</evidence>
<reference evidence="3" key="1">
    <citation type="submission" date="2016-06" db="EMBL/GenBank/DDBJ databases">
        <title>NZP2037 Pacbio-Illumina hybrid assembly.</title>
        <authorList>
            <person name="Ramsay J.P."/>
        </authorList>
    </citation>
    <scope>NUCLEOTIDE SEQUENCE [LARGE SCALE GENOMIC DNA]</scope>
    <source>
        <strain evidence="3">R7ANS::ICEMlSym2042</strain>
    </source>
</reference>
<gene>
    <name evidence="2" type="ORF">BAE39_07695</name>
</gene>
<dbReference type="Proteomes" id="UP000093748">
    <property type="component" value="Unassembled WGS sequence"/>
</dbReference>
<dbReference type="EMBL" id="LZTJ01000001">
    <property type="protein sequence ID" value="OBP83355.1"/>
    <property type="molecule type" value="Genomic_DNA"/>
</dbReference>
<feature type="region of interest" description="Disordered" evidence="1">
    <location>
        <begin position="48"/>
        <end position="74"/>
    </location>
</feature>
<evidence type="ECO:0000313" key="3">
    <source>
        <dbReference type="Proteomes" id="UP000093748"/>
    </source>
</evidence>
<name>A0A1A5IW55_RHILI</name>
<protein>
    <submittedName>
        <fullName evidence="2">Uncharacterized protein</fullName>
    </submittedName>
</protein>
<sequence length="74" mass="7427">MIMPMVIATAKSASPRMFQRIAALRPLSVPVATAIAAGNANNPVSMSPMPAGAANAPGSAPRSQAATAQVPNTR</sequence>
<accession>A0A1A5IW55</accession>
<organism evidence="2 3">
    <name type="scientific">Rhizobium loti</name>
    <name type="common">Mesorhizobium loti</name>
    <dbReference type="NCBI Taxonomy" id="381"/>
    <lineage>
        <taxon>Bacteria</taxon>
        <taxon>Pseudomonadati</taxon>
        <taxon>Pseudomonadota</taxon>
        <taxon>Alphaproteobacteria</taxon>
        <taxon>Hyphomicrobiales</taxon>
        <taxon>Phyllobacteriaceae</taxon>
        <taxon>Mesorhizobium</taxon>
    </lineage>
</organism>
<dbReference type="AlphaFoldDB" id="A0A1A5IW55"/>
<feature type="compositionally biased region" description="Polar residues" evidence="1">
    <location>
        <begin position="64"/>
        <end position="74"/>
    </location>
</feature>
<comment type="caution">
    <text evidence="2">The sequence shown here is derived from an EMBL/GenBank/DDBJ whole genome shotgun (WGS) entry which is preliminary data.</text>
</comment>
<evidence type="ECO:0000313" key="2">
    <source>
        <dbReference type="EMBL" id="OBP83355.1"/>
    </source>
</evidence>